<dbReference type="KEGG" id="cak:Caul_0402"/>
<evidence type="ECO:0000256" key="5">
    <source>
        <dbReference type="PROSITE-ProRule" id="PRU01248"/>
    </source>
</evidence>
<dbReference type="Gene3D" id="1.10.150.130">
    <property type="match status" value="1"/>
</dbReference>
<dbReference type="SUPFAM" id="SSF56349">
    <property type="entry name" value="DNA breaking-rejoining enzymes"/>
    <property type="match status" value="1"/>
</dbReference>
<dbReference type="HOGENOM" id="CLU_027562_49_0_5"/>
<feature type="region of interest" description="Disordered" evidence="6">
    <location>
        <begin position="437"/>
        <end position="485"/>
    </location>
</feature>
<dbReference type="InterPro" id="IPR050808">
    <property type="entry name" value="Phage_Integrase"/>
</dbReference>
<evidence type="ECO:0000259" key="7">
    <source>
        <dbReference type="PROSITE" id="PS51900"/>
    </source>
</evidence>
<dbReference type="InterPro" id="IPR010998">
    <property type="entry name" value="Integrase_recombinase_N"/>
</dbReference>
<dbReference type="InterPro" id="IPR038488">
    <property type="entry name" value="Integrase_DNA-bd_sf"/>
</dbReference>
<evidence type="ECO:0000256" key="6">
    <source>
        <dbReference type="SAM" id="MobiDB-lite"/>
    </source>
</evidence>
<dbReference type="eggNOG" id="COG0582">
    <property type="taxonomic scope" value="Bacteria"/>
</dbReference>
<keyword evidence="3 5" id="KW-0238">DNA-binding</keyword>
<dbReference type="GO" id="GO:0003677">
    <property type="term" value="F:DNA binding"/>
    <property type="evidence" value="ECO:0007669"/>
    <property type="project" value="UniProtKB-UniRule"/>
</dbReference>
<evidence type="ECO:0000256" key="3">
    <source>
        <dbReference type="ARBA" id="ARBA00023125"/>
    </source>
</evidence>
<dbReference type="EMBL" id="CP000927">
    <property type="protein sequence ID" value="ABZ69539.1"/>
    <property type="molecule type" value="Genomic_DNA"/>
</dbReference>
<proteinExistence type="inferred from homology"/>
<dbReference type="Gene3D" id="1.10.443.10">
    <property type="entry name" value="Intergrase catalytic core"/>
    <property type="match status" value="1"/>
</dbReference>
<evidence type="ECO:0000256" key="4">
    <source>
        <dbReference type="ARBA" id="ARBA00023172"/>
    </source>
</evidence>
<protein>
    <recommendedName>
        <fullName evidence="7">Core-binding (CB) domain-containing protein</fullName>
    </recommendedName>
</protein>
<gene>
    <name evidence="8" type="ordered locus">Caul_0402</name>
    <name evidence="9" type="ordered locus">Caul_0606</name>
</gene>
<evidence type="ECO:0000256" key="1">
    <source>
        <dbReference type="ARBA" id="ARBA00008857"/>
    </source>
</evidence>
<comment type="similarity">
    <text evidence="1">Belongs to the 'phage' integrase family.</text>
</comment>
<evidence type="ECO:0000313" key="9">
    <source>
        <dbReference type="EMBL" id="ABZ69739.1"/>
    </source>
</evidence>
<keyword evidence="4" id="KW-0233">DNA recombination</keyword>
<dbReference type="Gene3D" id="3.30.160.390">
    <property type="entry name" value="Integrase, DNA-binding domain"/>
    <property type="match status" value="1"/>
</dbReference>
<feature type="domain" description="Core-binding (CB)" evidence="7">
    <location>
        <begin position="128"/>
        <end position="215"/>
    </location>
</feature>
<evidence type="ECO:0000313" key="8">
    <source>
        <dbReference type="EMBL" id="ABZ69539.1"/>
    </source>
</evidence>
<dbReference type="PANTHER" id="PTHR30629:SF2">
    <property type="entry name" value="PROPHAGE INTEGRASE INTS-RELATED"/>
    <property type="match status" value="1"/>
</dbReference>
<dbReference type="PROSITE" id="PS51900">
    <property type="entry name" value="CB"/>
    <property type="match status" value="1"/>
</dbReference>
<dbReference type="GO" id="GO:0015074">
    <property type="term" value="P:DNA integration"/>
    <property type="evidence" value="ECO:0007669"/>
    <property type="project" value="UniProtKB-KW"/>
</dbReference>
<dbReference type="InterPro" id="IPR011010">
    <property type="entry name" value="DNA_brk_join_enz"/>
</dbReference>
<name>B0T5I1_CAUSK</name>
<organism evidence="8">
    <name type="scientific">Caulobacter sp. (strain K31)</name>
    <dbReference type="NCBI Taxonomy" id="366602"/>
    <lineage>
        <taxon>Bacteria</taxon>
        <taxon>Pseudomonadati</taxon>
        <taxon>Pseudomonadota</taxon>
        <taxon>Alphaproteobacteria</taxon>
        <taxon>Caulobacterales</taxon>
        <taxon>Caulobacteraceae</taxon>
        <taxon>Caulobacter</taxon>
    </lineage>
</organism>
<dbReference type="AlphaFoldDB" id="B0T5I1"/>
<reference evidence="8" key="1">
    <citation type="submission" date="2008-01" db="EMBL/GenBank/DDBJ databases">
        <title>Complete sequence of chromosome of Caulobacter sp. K31.</title>
        <authorList>
            <consortium name="US DOE Joint Genome Institute"/>
            <person name="Copeland A."/>
            <person name="Lucas S."/>
            <person name="Lapidus A."/>
            <person name="Barry K."/>
            <person name="Glavina del Rio T."/>
            <person name="Dalin E."/>
            <person name="Tice H."/>
            <person name="Pitluck S."/>
            <person name="Bruce D."/>
            <person name="Goodwin L."/>
            <person name="Thompson L.S."/>
            <person name="Brettin T."/>
            <person name="Detter J.C."/>
            <person name="Han C."/>
            <person name="Schmutz J."/>
            <person name="Larimer F."/>
            <person name="Land M."/>
            <person name="Hauser L."/>
            <person name="Kyrpides N."/>
            <person name="Kim E."/>
            <person name="Stephens C."/>
            <person name="Richardson P."/>
        </authorList>
    </citation>
    <scope>NUCLEOTIDE SEQUENCE [LARGE SCALE GENOMIC DNA]</scope>
    <source>
        <strain evidence="8">K31</strain>
    </source>
</reference>
<dbReference type="STRING" id="366602.Caul_0402"/>
<dbReference type="GO" id="GO:0006310">
    <property type="term" value="P:DNA recombination"/>
    <property type="evidence" value="ECO:0007669"/>
    <property type="project" value="UniProtKB-KW"/>
</dbReference>
<dbReference type="EMBL" id="CP000927">
    <property type="protein sequence ID" value="ABZ69739.1"/>
    <property type="molecule type" value="Genomic_DNA"/>
</dbReference>
<keyword evidence="2" id="KW-0229">DNA integration</keyword>
<sequence length="505" mass="56208">MVLAACATTVLTTVLAFRMRSMDRSRSDPLRLALTDRSVAALPFSGGGQYIARDESLPGFFVMVGARSKTYYAQGDLWQGSQRRSVKVRIGGVDDISAREARAEAKAQLAAIAKGKPPEGSVAAPKPDTGPTLREAWARYRDVHMERRGRSAATIASYKDHVERMLRDWLDLPLMTLGENPRMVADRHDKMSQAHGPYAANGAMRTLRAVYNHARKTCRALPADNPTFGVDWNVERRRDTAMGASDLPRWFTEAGRLRHPIRREFHLFLLLSGSRPGALLEAKVEHVNFGKRLLRIPNPKGGPSRAFDIPLSRPMMRCLVRAMRASRLMHPKEARTWIFAANSGVGHLVEHDEKRDTLFKWGNDLRQSYRTLGQACGLSEIDMHLMMNHSIPGVNAGYITRAKLLGDHLLTAQENLSRFIIDMGRVRRRNELPPERAWPLLPSRKLGDPVLDPTPPDPRVGKGYGGRPKGGGPAPTAPRAKPVGAVADDWDVDIRPRYLAGASRR</sequence>
<feature type="compositionally biased region" description="Gly residues" evidence="6">
    <location>
        <begin position="462"/>
        <end position="473"/>
    </location>
</feature>
<dbReference type="InterPro" id="IPR013762">
    <property type="entry name" value="Integrase-like_cat_sf"/>
</dbReference>
<evidence type="ECO:0000256" key="2">
    <source>
        <dbReference type="ARBA" id="ARBA00022908"/>
    </source>
</evidence>
<dbReference type="PANTHER" id="PTHR30629">
    <property type="entry name" value="PROPHAGE INTEGRASE"/>
    <property type="match status" value="1"/>
</dbReference>
<dbReference type="InterPro" id="IPR044068">
    <property type="entry name" value="CB"/>
</dbReference>
<accession>B0T5I1</accession>
<dbReference type="KEGG" id="cak:Caul_0606"/>